<gene>
    <name evidence="3" type="ORF">EG244_15210</name>
</gene>
<dbReference type="RefSeq" id="WP_124965966.1">
    <property type="nucleotide sequence ID" value="NZ_RRAZ01000025.1"/>
</dbReference>
<comment type="caution">
    <text evidence="3">The sequence shown here is derived from an EMBL/GenBank/DDBJ whole genome shotgun (WGS) entry which is preliminary data.</text>
</comment>
<evidence type="ECO:0000313" key="3">
    <source>
        <dbReference type="EMBL" id="RRH72326.1"/>
    </source>
</evidence>
<dbReference type="AlphaFoldDB" id="A0A3P3DF91"/>
<dbReference type="Proteomes" id="UP000282125">
    <property type="component" value="Unassembled WGS sequence"/>
</dbReference>
<proteinExistence type="predicted"/>
<dbReference type="Pfam" id="PF00092">
    <property type="entry name" value="VWA"/>
    <property type="match status" value="1"/>
</dbReference>
<dbReference type="InterPro" id="IPR050768">
    <property type="entry name" value="UPF0353/GerABKA_families"/>
</dbReference>
<evidence type="ECO:0000259" key="2">
    <source>
        <dbReference type="PROSITE" id="PS50234"/>
    </source>
</evidence>
<protein>
    <submittedName>
        <fullName evidence="3">VWA domain-containing protein</fullName>
    </submittedName>
</protein>
<dbReference type="EMBL" id="RRAZ01000025">
    <property type="protein sequence ID" value="RRH72326.1"/>
    <property type="molecule type" value="Genomic_DNA"/>
</dbReference>
<reference evidence="3 4" key="1">
    <citation type="submission" date="2018-11" db="EMBL/GenBank/DDBJ databases">
        <title>Gemmobacter sp. nov., YIM 102744-1 draft genome.</title>
        <authorList>
            <person name="Li G."/>
            <person name="Jiang Y."/>
        </authorList>
    </citation>
    <scope>NUCLEOTIDE SEQUENCE [LARGE SCALE GENOMIC DNA]</scope>
    <source>
        <strain evidence="3 4">YIM 102744-1</strain>
    </source>
</reference>
<sequence>MISFALPLAVLLLLVPFLVQLLPPRATALSSLELPEGIRAEGQPPARLNPLRGRRGLSLLIWALLTLALAQPQQVKLRPDRSATGRDILLVLDMSGSMATEDFTLDGETVSRLAAVRKVAGEFIRDRQGDRVGLIVFADRAYVLSPLSHDLNAVVRALDEAVIGLTGRSTAISDGLGLALKRSLASEARSRVIVLFSDGRDTAARIDAREVARLSAQAGIRIHSVALGPDDLETRPTARDAVDIATLRDIAEIAGGETFRVRSLEDLQAMADTLDALEPNPALRPPIAVYQGLWPWPAGLALLLLGVLMWRRPS</sequence>
<keyword evidence="4" id="KW-1185">Reference proteome</keyword>
<keyword evidence="1" id="KW-1133">Transmembrane helix</keyword>
<dbReference type="SUPFAM" id="SSF53300">
    <property type="entry name" value="vWA-like"/>
    <property type="match status" value="1"/>
</dbReference>
<dbReference type="InterPro" id="IPR002035">
    <property type="entry name" value="VWF_A"/>
</dbReference>
<name>A0A3P3DF91_9RHOB</name>
<keyword evidence="1" id="KW-0472">Membrane</keyword>
<evidence type="ECO:0000256" key="1">
    <source>
        <dbReference type="SAM" id="Phobius"/>
    </source>
</evidence>
<dbReference type="Gene3D" id="3.40.50.410">
    <property type="entry name" value="von Willebrand factor, type A domain"/>
    <property type="match status" value="1"/>
</dbReference>
<dbReference type="PROSITE" id="PS50234">
    <property type="entry name" value="VWFA"/>
    <property type="match status" value="1"/>
</dbReference>
<evidence type="ECO:0000313" key="4">
    <source>
        <dbReference type="Proteomes" id="UP000282125"/>
    </source>
</evidence>
<accession>A0A3P3DF91</accession>
<organism evidence="3 4">
    <name type="scientific">Falsigemmobacter faecalis</name>
    <dbReference type="NCBI Taxonomy" id="2488730"/>
    <lineage>
        <taxon>Bacteria</taxon>
        <taxon>Pseudomonadati</taxon>
        <taxon>Pseudomonadota</taxon>
        <taxon>Alphaproteobacteria</taxon>
        <taxon>Rhodobacterales</taxon>
        <taxon>Paracoccaceae</taxon>
        <taxon>Falsigemmobacter</taxon>
    </lineage>
</organism>
<dbReference type="PANTHER" id="PTHR22550">
    <property type="entry name" value="SPORE GERMINATION PROTEIN"/>
    <property type="match status" value="1"/>
</dbReference>
<dbReference type="PANTHER" id="PTHR22550:SF18">
    <property type="entry name" value="VWFA DOMAIN-CONTAINING PROTEIN"/>
    <property type="match status" value="1"/>
</dbReference>
<keyword evidence="1" id="KW-0812">Transmembrane</keyword>
<feature type="domain" description="VWFA" evidence="2">
    <location>
        <begin position="87"/>
        <end position="277"/>
    </location>
</feature>
<dbReference type="OrthoDB" id="6206554at2"/>
<dbReference type="InterPro" id="IPR036465">
    <property type="entry name" value="vWFA_dom_sf"/>
</dbReference>
<dbReference type="SMART" id="SM00327">
    <property type="entry name" value="VWA"/>
    <property type="match status" value="1"/>
</dbReference>
<feature type="transmembrane region" description="Helical" evidence="1">
    <location>
        <begin position="293"/>
        <end position="310"/>
    </location>
</feature>